<evidence type="ECO:0000313" key="4">
    <source>
        <dbReference type="Proteomes" id="UP001432146"/>
    </source>
</evidence>
<comment type="caution">
    <text evidence="3">The sequence shown here is derived from an EMBL/GenBank/DDBJ whole genome shotgun (WGS) entry which is preliminary data.</text>
</comment>
<dbReference type="PANTHER" id="PTHR36299:SF2">
    <property type="entry name" value="DUF4773 DOMAIN-CONTAINING PROTEIN"/>
    <property type="match status" value="1"/>
</dbReference>
<name>A0AAW1A0T4_9HYME</name>
<evidence type="ECO:0000259" key="2">
    <source>
        <dbReference type="Pfam" id="PF15998"/>
    </source>
</evidence>
<feature type="signal peptide" evidence="1">
    <location>
        <begin position="1"/>
        <end position="20"/>
    </location>
</feature>
<dbReference type="InterPro" id="IPR031941">
    <property type="entry name" value="DUF4773"/>
</dbReference>
<protein>
    <recommendedName>
        <fullName evidence="2">DUF4773 domain-containing protein</fullName>
    </recommendedName>
</protein>
<dbReference type="PANTHER" id="PTHR36299">
    <property type="entry name" value="AGAP008005-PA"/>
    <property type="match status" value="1"/>
</dbReference>
<dbReference type="AlphaFoldDB" id="A0AAW1A0T4"/>
<proteinExistence type="predicted"/>
<dbReference type="Pfam" id="PF15998">
    <property type="entry name" value="DUF4773"/>
    <property type="match status" value="1"/>
</dbReference>
<organism evidence="3 4">
    <name type="scientific">Tetragonisca angustula</name>
    <dbReference type="NCBI Taxonomy" id="166442"/>
    <lineage>
        <taxon>Eukaryota</taxon>
        <taxon>Metazoa</taxon>
        <taxon>Ecdysozoa</taxon>
        <taxon>Arthropoda</taxon>
        <taxon>Hexapoda</taxon>
        <taxon>Insecta</taxon>
        <taxon>Pterygota</taxon>
        <taxon>Neoptera</taxon>
        <taxon>Endopterygota</taxon>
        <taxon>Hymenoptera</taxon>
        <taxon>Apocrita</taxon>
        <taxon>Aculeata</taxon>
        <taxon>Apoidea</taxon>
        <taxon>Anthophila</taxon>
        <taxon>Apidae</taxon>
        <taxon>Tetragonisca</taxon>
    </lineage>
</organism>
<feature type="domain" description="DUF4773" evidence="2">
    <location>
        <begin position="73"/>
        <end position="179"/>
    </location>
</feature>
<accession>A0AAW1A0T4</accession>
<dbReference type="EMBL" id="JAWNGG020000077">
    <property type="protein sequence ID" value="KAK9303519.1"/>
    <property type="molecule type" value="Genomic_DNA"/>
</dbReference>
<sequence>MLPKLFEVVVISLAIQTVYGTSSHDENPHKVSSSDSLITYYDPSTGVVLQGGKNDSIAAMIYQRSLCDFETDGFSCCVGVRFFGFNGPVCLNAVFNVTGLDQIRIELTANGQSLFSHLTSASRHLCVSLPRFSLLHVCDTIDLYYQEYHLKVCGRIGFRFFFFEPPSFYFPCIKFGDDGVHLGNFDTEQAQNQITSQSEQQMNEPEIYDEVNFEQQDLEVHDAPLSPAEEALIGQLKL</sequence>
<keyword evidence="1" id="KW-0732">Signal</keyword>
<evidence type="ECO:0000313" key="3">
    <source>
        <dbReference type="EMBL" id="KAK9303519.1"/>
    </source>
</evidence>
<reference evidence="3 4" key="1">
    <citation type="submission" date="2024-05" db="EMBL/GenBank/DDBJ databases">
        <title>The nuclear and mitochondrial genome assemblies of Tetragonisca angustula (Apidae: Meliponini), a tiny yet remarkable pollinator in the Neotropics.</title>
        <authorList>
            <person name="Ferrari R."/>
            <person name="Ricardo P.C."/>
            <person name="Dias F.C."/>
            <person name="Araujo N.S."/>
            <person name="Soares D.O."/>
            <person name="Zhou Q.-S."/>
            <person name="Zhu C.-D."/>
            <person name="Coutinho L."/>
            <person name="Airas M.C."/>
            <person name="Batista T.M."/>
        </authorList>
    </citation>
    <scope>NUCLEOTIDE SEQUENCE [LARGE SCALE GENOMIC DNA]</scope>
    <source>
        <strain evidence="3">ASF017062</strain>
        <tissue evidence="3">Abdomen</tissue>
    </source>
</reference>
<keyword evidence="4" id="KW-1185">Reference proteome</keyword>
<feature type="chain" id="PRO_5043810796" description="DUF4773 domain-containing protein" evidence="1">
    <location>
        <begin position="21"/>
        <end position="238"/>
    </location>
</feature>
<gene>
    <name evidence="3" type="ORF">QLX08_004828</name>
</gene>
<dbReference type="Proteomes" id="UP001432146">
    <property type="component" value="Unassembled WGS sequence"/>
</dbReference>
<evidence type="ECO:0000256" key="1">
    <source>
        <dbReference type="SAM" id="SignalP"/>
    </source>
</evidence>